<dbReference type="RefSeq" id="WP_153382489.1">
    <property type="nucleotide sequence ID" value="NZ_VDFM01000003.1"/>
</dbReference>
<evidence type="ECO:0000259" key="1">
    <source>
        <dbReference type="PROSITE" id="PS50943"/>
    </source>
</evidence>
<dbReference type="Pfam" id="PF01381">
    <property type="entry name" value="HTH_3"/>
    <property type="match status" value="1"/>
</dbReference>
<comment type="caution">
    <text evidence="2">The sequence shown here is derived from an EMBL/GenBank/DDBJ whole genome shotgun (WGS) entry which is preliminary data.</text>
</comment>
<dbReference type="AlphaFoldDB" id="A0A5P0ZGG4"/>
<reference evidence="2 3" key="1">
    <citation type="journal article" date="2019" name="Syst. Appl. Microbiol.">
        <title>Polyphasic characterization of two novel Lactobacillus spp. isolated from blown salami packages: Description of Lactobacillus halodurans sp. nov. and Lactobacillus salsicarnum sp. nov.</title>
        <authorList>
            <person name="Schuster J.A."/>
            <person name="Klingl A."/>
            <person name="Vogel R.F."/>
            <person name="Ehrmann M.A."/>
        </authorList>
    </citation>
    <scope>NUCLEOTIDE SEQUENCE [LARGE SCALE GENOMIC DNA]</scope>
    <source>
        <strain evidence="2 3">TMW 1.2118</strain>
    </source>
</reference>
<dbReference type="SMART" id="SM00530">
    <property type="entry name" value="HTH_XRE"/>
    <property type="match status" value="1"/>
</dbReference>
<dbReference type="EMBL" id="VDFM01000003">
    <property type="protein sequence ID" value="MQS52137.1"/>
    <property type="molecule type" value="Genomic_DNA"/>
</dbReference>
<dbReference type="InterPro" id="IPR001387">
    <property type="entry name" value="Cro/C1-type_HTH"/>
</dbReference>
<name>A0A5P0ZGG4_9LACO</name>
<dbReference type="CDD" id="cd00093">
    <property type="entry name" value="HTH_XRE"/>
    <property type="match status" value="1"/>
</dbReference>
<proteinExistence type="predicted"/>
<dbReference type="OrthoDB" id="2971638at2"/>
<dbReference type="PROSITE" id="PS50943">
    <property type="entry name" value="HTH_CROC1"/>
    <property type="match status" value="1"/>
</dbReference>
<accession>A0A5P0ZGG4</accession>
<evidence type="ECO:0000313" key="3">
    <source>
        <dbReference type="Proteomes" id="UP000380386"/>
    </source>
</evidence>
<dbReference type="GO" id="GO:0003677">
    <property type="term" value="F:DNA binding"/>
    <property type="evidence" value="ECO:0007669"/>
    <property type="project" value="InterPro"/>
</dbReference>
<sequence>MRLNLKRIKAERVARGFTQDEVAKKLNMNRSSYIKRENGTTPFGADDLANLALILGHYNDIQIFFAPSVAKRERIKN</sequence>
<dbReference type="Proteomes" id="UP000380386">
    <property type="component" value="Unassembled WGS sequence"/>
</dbReference>
<dbReference type="Gene3D" id="1.10.260.40">
    <property type="entry name" value="lambda repressor-like DNA-binding domains"/>
    <property type="match status" value="1"/>
</dbReference>
<protein>
    <submittedName>
        <fullName evidence="2">Helix-turn-helix transcriptional regulator</fullName>
    </submittedName>
</protein>
<feature type="domain" description="HTH cro/C1-type" evidence="1">
    <location>
        <begin position="8"/>
        <end position="61"/>
    </location>
</feature>
<organism evidence="2 3">
    <name type="scientific">Companilactobacillus mishanensis</name>
    <dbReference type="NCBI Taxonomy" id="2486008"/>
    <lineage>
        <taxon>Bacteria</taxon>
        <taxon>Bacillati</taxon>
        <taxon>Bacillota</taxon>
        <taxon>Bacilli</taxon>
        <taxon>Lactobacillales</taxon>
        <taxon>Lactobacillaceae</taxon>
        <taxon>Companilactobacillus</taxon>
    </lineage>
</organism>
<gene>
    <name evidence="2" type="ORF">FHL02_03780</name>
</gene>
<evidence type="ECO:0000313" key="2">
    <source>
        <dbReference type="EMBL" id="MQS52137.1"/>
    </source>
</evidence>
<dbReference type="InterPro" id="IPR010982">
    <property type="entry name" value="Lambda_DNA-bd_dom_sf"/>
</dbReference>
<dbReference type="SUPFAM" id="SSF47413">
    <property type="entry name" value="lambda repressor-like DNA-binding domains"/>
    <property type="match status" value="1"/>
</dbReference>